<dbReference type="Proteomes" id="UP001189429">
    <property type="component" value="Unassembled WGS sequence"/>
</dbReference>
<gene>
    <name evidence="2" type="ORF">PCOR1329_LOCUS3239</name>
</gene>
<sequence length="125" mass="13583">MGQSSSGAGGPHGSEGPPAAASRVTDLKQSMHRPLAELDLQPVQVLTQKLERAGDLTPVLIGSGGERGRFLAHRVVVGAQSPVLLQELSQQRPQWLAQEEINAVVYRVDPRISKDVWRSALQFLR</sequence>
<name>A0ABN9PIX2_9DINO</name>
<evidence type="ECO:0000313" key="3">
    <source>
        <dbReference type="Proteomes" id="UP001189429"/>
    </source>
</evidence>
<keyword evidence="3" id="KW-1185">Reference proteome</keyword>
<accession>A0ABN9PIX2</accession>
<feature type="region of interest" description="Disordered" evidence="1">
    <location>
        <begin position="1"/>
        <end position="28"/>
    </location>
</feature>
<dbReference type="EMBL" id="CAUYUJ010000828">
    <property type="protein sequence ID" value="CAK0792751.1"/>
    <property type="molecule type" value="Genomic_DNA"/>
</dbReference>
<organism evidence="2 3">
    <name type="scientific">Prorocentrum cordatum</name>
    <dbReference type="NCBI Taxonomy" id="2364126"/>
    <lineage>
        <taxon>Eukaryota</taxon>
        <taxon>Sar</taxon>
        <taxon>Alveolata</taxon>
        <taxon>Dinophyceae</taxon>
        <taxon>Prorocentrales</taxon>
        <taxon>Prorocentraceae</taxon>
        <taxon>Prorocentrum</taxon>
    </lineage>
</organism>
<comment type="caution">
    <text evidence="2">The sequence shown here is derived from an EMBL/GenBank/DDBJ whole genome shotgun (WGS) entry which is preliminary data.</text>
</comment>
<reference evidence="2" key="1">
    <citation type="submission" date="2023-10" db="EMBL/GenBank/DDBJ databases">
        <authorList>
            <person name="Chen Y."/>
            <person name="Shah S."/>
            <person name="Dougan E. K."/>
            <person name="Thang M."/>
            <person name="Chan C."/>
        </authorList>
    </citation>
    <scope>NUCLEOTIDE SEQUENCE [LARGE SCALE GENOMIC DNA]</scope>
</reference>
<proteinExistence type="predicted"/>
<protein>
    <submittedName>
        <fullName evidence="2">Uncharacterized protein</fullName>
    </submittedName>
</protein>
<evidence type="ECO:0000256" key="1">
    <source>
        <dbReference type="SAM" id="MobiDB-lite"/>
    </source>
</evidence>
<evidence type="ECO:0000313" key="2">
    <source>
        <dbReference type="EMBL" id="CAK0792751.1"/>
    </source>
</evidence>